<evidence type="ECO:0000313" key="2">
    <source>
        <dbReference type="Proteomes" id="UP000051612"/>
    </source>
</evidence>
<dbReference type="AlphaFoldDB" id="A0A0R2B927"/>
<comment type="caution">
    <text evidence="1">The sequence shown here is derived from an EMBL/GenBank/DDBJ whole genome shotgun (WGS) entry which is preliminary data.</text>
</comment>
<protein>
    <submittedName>
        <fullName evidence="1">Uncharacterized protein</fullName>
    </submittedName>
</protein>
<gene>
    <name evidence="1" type="ORF">FC48_GL002013</name>
</gene>
<accession>A0A0R2B927</accession>
<proteinExistence type="predicted"/>
<organism evidence="1 2">
    <name type="scientific">Ligilactobacillus murinus DSM 20452 = NBRC 14221</name>
    <dbReference type="NCBI Taxonomy" id="1423772"/>
    <lineage>
        <taxon>Bacteria</taxon>
        <taxon>Bacillati</taxon>
        <taxon>Bacillota</taxon>
        <taxon>Bacilli</taxon>
        <taxon>Lactobacillales</taxon>
        <taxon>Lactobacillaceae</taxon>
        <taxon>Ligilactobacillus</taxon>
    </lineage>
</organism>
<name>A0A0R2B927_9LACO</name>
<dbReference type="Proteomes" id="UP000051612">
    <property type="component" value="Unassembled WGS sequence"/>
</dbReference>
<sequence length="110" mass="11942">MEVVDLFSFEVLCILLSLTLNVALLSSDVDIESEFESLLTVVSVLSEVEVLIVSESDIEELILLEMDPDSDTEIEVDSELDTEAEFETLVVSEELVLSSVTVSALASISA</sequence>
<reference evidence="1 2" key="1">
    <citation type="journal article" date="2015" name="Genome Announc.">
        <title>Expanding the biotechnology potential of lactobacilli through comparative genomics of 213 strains and associated genera.</title>
        <authorList>
            <person name="Sun Z."/>
            <person name="Harris H.M."/>
            <person name="McCann A."/>
            <person name="Guo C."/>
            <person name="Argimon S."/>
            <person name="Zhang W."/>
            <person name="Yang X."/>
            <person name="Jeffery I.B."/>
            <person name="Cooney J.C."/>
            <person name="Kagawa T.F."/>
            <person name="Liu W."/>
            <person name="Song Y."/>
            <person name="Salvetti E."/>
            <person name="Wrobel A."/>
            <person name="Rasinkangas P."/>
            <person name="Parkhill J."/>
            <person name="Rea M.C."/>
            <person name="O'Sullivan O."/>
            <person name="Ritari J."/>
            <person name="Douillard F.P."/>
            <person name="Paul Ross R."/>
            <person name="Yang R."/>
            <person name="Briner A.E."/>
            <person name="Felis G.E."/>
            <person name="de Vos W.M."/>
            <person name="Barrangou R."/>
            <person name="Klaenhammer T.R."/>
            <person name="Caufield P.W."/>
            <person name="Cui Y."/>
            <person name="Zhang H."/>
            <person name="O'Toole P.W."/>
        </authorList>
    </citation>
    <scope>NUCLEOTIDE SEQUENCE [LARGE SCALE GENOMIC DNA]</scope>
    <source>
        <strain evidence="1 2">DSM 20452</strain>
    </source>
</reference>
<dbReference type="EMBL" id="AYYN01000053">
    <property type="protein sequence ID" value="KRM75965.1"/>
    <property type="molecule type" value="Genomic_DNA"/>
</dbReference>
<evidence type="ECO:0000313" key="1">
    <source>
        <dbReference type="EMBL" id="KRM75965.1"/>
    </source>
</evidence>